<accession>A0A2H0WXQ5</accession>
<evidence type="ECO:0000313" key="3">
    <source>
        <dbReference type="Proteomes" id="UP000229675"/>
    </source>
</evidence>
<dbReference type="AlphaFoldDB" id="A0A2H0WXQ5"/>
<dbReference type="Proteomes" id="UP000229675">
    <property type="component" value="Unassembled WGS sequence"/>
</dbReference>
<organism evidence="2 3">
    <name type="scientific">Candidatus Nealsonbacteria bacterium CG09_land_8_20_14_0_10_42_14</name>
    <dbReference type="NCBI Taxonomy" id="1974707"/>
    <lineage>
        <taxon>Bacteria</taxon>
        <taxon>Candidatus Nealsoniibacteriota</taxon>
    </lineage>
</organism>
<reference evidence="3" key="1">
    <citation type="submission" date="2017-09" db="EMBL/GenBank/DDBJ databases">
        <title>Depth-based differentiation of microbial function through sediment-hosted aquifers and enrichment of novel symbionts in the deep terrestrial subsurface.</title>
        <authorList>
            <person name="Probst A.J."/>
            <person name="Ladd B."/>
            <person name="Jarett J.K."/>
            <person name="Geller-Mcgrath D.E."/>
            <person name="Sieber C.M.K."/>
            <person name="Emerson J.B."/>
            <person name="Anantharaman K."/>
            <person name="Thomas B.C."/>
            <person name="Malmstrom R."/>
            <person name="Stieglmeier M."/>
            <person name="Klingl A."/>
            <person name="Woyke T."/>
            <person name="Ryan C.M."/>
            <person name="Banfield J.F."/>
        </authorList>
    </citation>
    <scope>NUCLEOTIDE SEQUENCE [LARGE SCALE GENOMIC DNA]</scope>
</reference>
<protein>
    <submittedName>
        <fullName evidence="2">Uncharacterized protein</fullName>
    </submittedName>
</protein>
<dbReference type="EMBL" id="PEZD01000021">
    <property type="protein sequence ID" value="PIS17395.1"/>
    <property type="molecule type" value="Genomic_DNA"/>
</dbReference>
<comment type="caution">
    <text evidence="2">The sequence shown here is derived from an EMBL/GenBank/DDBJ whole genome shotgun (WGS) entry which is preliminary data.</text>
</comment>
<evidence type="ECO:0000256" key="1">
    <source>
        <dbReference type="SAM" id="MobiDB-lite"/>
    </source>
</evidence>
<feature type="region of interest" description="Disordered" evidence="1">
    <location>
        <begin position="119"/>
        <end position="139"/>
    </location>
</feature>
<gene>
    <name evidence="2" type="ORF">COT59_00890</name>
</gene>
<sequence length="139" mass="16026">MPDELNLQKLKEEYPEVFKKIPANITKVLLSEETPSQVSDICFKNGVRDEKRIERVAYWITLVLLGGLSMEDFTETIEEELKINFGAAKKIQDEANRLIFSQVKDDLANLYGVGVKTTPKLEEKPKRPQKKDIYKEPIE</sequence>
<evidence type="ECO:0000313" key="2">
    <source>
        <dbReference type="EMBL" id="PIS17395.1"/>
    </source>
</evidence>
<name>A0A2H0WXQ5_9BACT</name>
<proteinExistence type="predicted"/>